<dbReference type="AlphaFoldDB" id="A0A645A6U1"/>
<gene>
    <name evidence="1" type="ORF">SDC9_92161</name>
</gene>
<reference evidence="1" key="1">
    <citation type="submission" date="2019-08" db="EMBL/GenBank/DDBJ databases">
        <authorList>
            <person name="Kucharzyk K."/>
            <person name="Murdoch R.W."/>
            <person name="Higgins S."/>
            <person name="Loffler F."/>
        </authorList>
    </citation>
    <scope>NUCLEOTIDE SEQUENCE</scope>
</reference>
<evidence type="ECO:0000313" key="1">
    <source>
        <dbReference type="EMBL" id="MPM45474.1"/>
    </source>
</evidence>
<comment type="caution">
    <text evidence="1">The sequence shown here is derived from an EMBL/GenBank/DDBJ whole genome shotgun (WGS) entry which is preliminary data.</text>
</comment>
<sequence>MGDAAFFWAGATPPAPLPAGVEQPETVRALTEKRWEVLALSCAGCRLLADTPEAVCACGTVLLPSDWSCLTARQVKAERVVSCGLSSRDSLTFSSMGDGNAVVCVQRVLIRPDGGQVEPQELPLGCRGSQTEDLLAVVGLGLLL</sequence>
<protein>
    <submittedName>
        <fullName evidence="1">Uncharacterized protein</fullName>
    </submittedName>
</protein>
<name>A0A645A6U1_9ZZZZ</name>
<accession>A0A645A6U1</accession>
<dbReference type="EMBL" id="VSSQ01010888">
    <property type="protein sequence ID" value="MPM45474.1"/>
    <property type="molecule type" value="Genomic_DNA"/>
</dbReference>
<organism evidence="1">
    <name type="scientific">bioreactor metagenome</name>
    <dbReference type="NCBI Taxonomy" id="1076179"/>
    <lineage>
        <taxon>unclassified sequences</taxon>
        <taxon>metagenomes</taxon>
        <taxon>ecological metagenomes</taxon>
    </lineage>
</organism>
<proteinExistence type="predicted"/>